<dbReference type="GO" id="GO:0016020">
    <property type="term" value="C:membrane"/>
    <property type="evidence" value="ECO:0007669"/>
    <property type="project" value="UniProtKB-SubCell"/>
</dbReference>
<feature type="transmembrane region" description="Helical" evidence="5">
    <location>
        <begin position="157"/>
        <end position="179"/>
    </location>
</feature>
<dbReference type="EMBL" id="GBHO01035912">
    <property type="protein sequence ID" value="JAG07692.1"/>
    <property type="molecule type" value="Transcribed_RNA"/>
</dbReference>
<dbReference type="Pfam" id="PF07690">
    <property type="entry name" value="MFS_1"/>
    <property type="match status" value="1"/>
</dbReference>
<dbReference type="PROSITE" id="PS50850">
    <property type="entry name" value="MFS"/>
    <property type="match status" value="1"/>
</dbReference>
<reference evidence="7" key="2">
    <citation type="submission" date="2014-07" db="EMBL/GenBank/DDBJ databases">
        <authorList>
            <person name="Hull J."/>
        </authorList>
    </citation>
    <scope>NUCLEOTIDE SEQUENCE</scope>
</reference>
<reference evidence="7" key="1">
    <citation type="journal article" date="2014" name="PLoS ONE">
        <title>Transcriptome-Based Identification of ABC Transporters in the Western Tarnished Plant Bug Lygus hesperus.</title>
        <authorList>
            <person name="Hull J.J."/>
            <person name="Chaney K."/>
            <person name="Geib S.M."/>
            <person name="Fabrick J.A."/>
            <person name="Brent C.S."/>
            <person name="Walsh D."/>
            <person name="Lavine L.C."/>
        </authorList>
    </citation>
    <scope>NUCLEOTIDE SEQUENCE</scope>
</reference>
<gene>
    <name evidence="7" type="primary">Slc16a7_1</name>
    <name evidence="8" type="synonym">Slc16a7_0</name>
    <name evidence="8" type="ORF">CM83_23345</name>
    <name evidence="7" type="ORF">CM83_23347</name>
</gene>
<dbReference type="PANTHER" id="PTHR21576:SF157">
    <property type="entry name" value="NODULIN-LIKE DOMAIN-CONTAINING PROTEIN"/>
    <property type="match status" value="1"/>
</dbReference>
<evidence type="ECO:0000259" key="6">
    <source>
        <dbReference type="PROSITE" id="PS50850"/>
    </source>
</evidence>
<keyword evidence="3 5" id="KW-1133">Transmembrane helix</keyword>
<evidence type="ECO:0000256" key="2">
    <source>
        <dbReference type="ARBA" id="ARBA00022692"/>
    </source>
</evidence>
<evidence type="ECO:0000313" key="7">
    <source>
        <dbReference type="EMBL" id="JAG07692.1"/>
    </source>
</evidence>
<feature type="transmembrane region" description="Helical" evidence="5">
    <location>
        <begin position="96"/>
        <end position="120"/>
    </location>
</feature>
<dbReference type="GO" id="GO:0022857">
    <property type="term" value="F:transmembrane transporter activity"/>
    <property type="evidence" value="ECO:0007669"/>
    <property type="project" value="InterPro"/>
</dbReference>
<feature type="transmembrane region" description="Helical" evidence="5">
    <location>
        <begin position="64"/>
        <end position="84"/>
    </location>
</feature>
<accession>A0A0A9WGX5</accession>
<evidence type="ECO:0000256" key="4">
    <source>
        <dbReference type="ARBA" id="ARBA00023136"/>
    </source>
</evidence>
<sequence length="193" mass="21140">MLVCGMFCSIVIGSLYAFSLITHTLSDVYKFSQNDITTISTVGIVVGYLTFPFGILYDYYGPKPILLIGVICICFGTLLFAFTFDNTIGHSVGGLAIINAIFNLGTALFDMGTVITVLSWFPLDRGFVVGCLKTMTGLGSSFLSTLYGAYFNNNNTTYMYFLLAISASIGVVAMFISYLPPYHMTGHREKIYT</sequence>
<dbReference type="EMBL" id="GBHO01035911">
    <property type="protein sequence ID" value="JAG07693.1"/>
    <property type="molecule type" value="Transcribed_RNA"/>
</dbReference>
<organism evidence="7">
    <name type="scientific">Lygus hesperus</name>
    <name type="common">Western plant bug</name>
    <dbReference type="NCBI Taxonomy" id="30085"/>
    <lineage>
        <taxon>Eukaryota</taxon>
        <taxon>Metazoa</taxon>
        <taxon>Ecdysozoa</taxon>
        <taxon>Arthropoda</taxon>
        <taxon>Hexapoda</taxon>
        <taxon>Insecta</taxon>
        <taxon>Pterygota</taxon>
        <taxon>Neoptera</taxon>
        <taxon>Paraneoptera</taxon>
        <taxon>Hemiptera</taxon>
        <taxon>Heteroptera</taxon>
        <taxon>Panheteroptera</taxon>
        <taxon>Cimicomorpha</taxon>
        <taxon>Miridae</taxon>
        <taxon>Mirini</taxon>
        <taxon>Lygus</taxon>
    </lineage>
</organism>
<proteinExistence type="predicted"/>
<protein>
    <submittedName>
        <fullName evidence="7">Monocarboxylate transporter 2</fullName>
    </submittedName>
</protein>
<evidence type="ECO:0000256" key="1">
    <source>
        <dbReference type="ARBA" id="ARBA00004141"/>
    </source>
</evidence>
<feature type="domain" description="Major facilitator superfamily (MFS) profile" evidence="6">
    <location>
        <begin position="1"/>
        <end position="193"/>
    </location>
</feature>
<feature type="transmembrane region" description="Helical" evidence="5">
    <location>
        <begin position="36"/>
        <end position="57"/>
    </location>
</feature>
<dbReference type="InterPro" id="IPR011701">
    <property type="entry name" value="MFS"/>
</dbReference>
<dbReference type="InterPro" id="IPR036259">
    <property type="entry name" value="MFS_trans_sf"/>
</dbReference>
<evidence type="ECO:0000256" key="5">
    <source>
        <dbReference type="SAM" id="Phobius"/>
    </source>
</evidence>
<name>A0A0A9WGX5_LYGHE</name>
<keyword evidence="4 5" id="KW-0472">Membrane</keyword>
<evidence type="ECO:0000256" key="3">
    <source>
        <dbReference type="ARBA" id="ARBA00022989"/>
    </source>
</evidence>
<dbReference type="SUPFAM" id="SSF103473">
    <property type="entry name" value="MFS general substrate transporter"/>
    <property type="match status" value="1"/>
</dbReference>
<comment type="subcellular location">
    <subcellularLocation>
        <location evidence="1">Membrane</location>
        <topology evidence="1">Multi-pass membrane protein</topology>
    </subcellularLocation>
</comment>
<feature type="transmembrane region" description="Helical" evidence="5">
    <location>
        <begin position="127"/>
        <end position="151"/>
    </location>
</feature>
<dbReference type="AlphaFoldDB" id="A0A0A9WGX5"/>
<keyword evidence="2 5" id="KW-0812">Transmembrane</keyword>
<dbReference type="PANTHER" id="PTHR21576">
    <property type="entry name" value="UNCHARACTERIZED NODULIN-LIKE PROTEIN"/>
    <property type="match status" value="1"/>
</dbReference>
<evidence type="ECO:0000313" key="8">
    <source>
        <dbReference type="EMBL" id="JAG07693.1"/>
    </source>
</evidence>
<dbReference type="InterPro" id="IPR020846">
    <property type="entry name" value="MFS_dom"/>
</dbReference>
<dbReference type="Gene3D" id="1.20.1250.20">
    <property type="entry name" value="MFS general substrate transporter like domains"/>
    <property type="match status" value="1"/>
</dbReference>